<protein>
    <submittedName>
        <fullName evidence="3">Nucleotide-binding universal stress protein, UspA family</fullName>
    </submittedName>
</protein>
<dbReference type="PANTHER" id="PTHR46268">
    <property type="entry name" value="STRESS RESPONSE PROTEIN NHAX"/>
    <property type="match status" value="1"/>
</dbReference>
<dbReference type="Proteomes" id="UP000198901">
    <property type="component" value="Unassembled WGS sequence"/>
</dbReference>
<evidence type="ECO:0000313" key="3">
    <source>
        <dbReference type="EMBL" id="SDM28238.1"/>
    </source>
</evidence>
<dbReference type="InterPro" id="IPR006016">
    <property type="entry name" value="UspA"/>
</dbReference>
<proteinExistence type="inferred from homology"/>
<feature type="domain" description="UspA" evidence="2">
    <location>
        <begin position="1"/>
        <end position="135"/>
    </location>
</feature>
<accession>A0A1G9RY76</accession>
<evidence type="ECO:0000313" key="4">
    <source>
        <dbReference type="Proteomes" id="UP000198901"/>
    </source>
</evidence>
<reference evidence="3 4" key="1">
    <citation type="submission" date="2016-10" db="EMBL/GenBank/DDBJ databases">
        <authorList>
            <person name="de Groot N.N."/>
        </authorList>
    </citation>
    <scope>NUCLEOTIDE SEQUENCE [LARGE SCALE GENOMIC DNA]</scope>
    <source>
        <strain evidence="3 4">DSM 21668</strain>
    </source>
</reference>
<keyword evidence="4" id="KW-1185">Reference proteome</keyword>
<dbReference type="InterPro" id="IPR006015">
    <property type="entry name" value="Universal_stress_UspA"/>
</dbReference>
<dbReference type="Gene3D" id="3.40.50.620">
    <property type="entry name" value="HUPs"/>
    <property type="match status" value="2"/>
</dbReference>
<organism evidence="3 4">
    <name type="scientific">Siphonobacter aquaeclarae</name>
    <dbReference type="NCBI Taxonomy" id="563176"/>
    <lineage>
        <taxon>Bacteria</taxon>
        <taxon>Pseudomonadati</taxon>
        <taxon>Bacteroidota</taxon>
        <taxon>Cytophagia</taxon>
        <taxon>Cytophagales</taxon>
        <taxon>Cytophagaceae</taxon>
        <taxon>Siphonobacter</taxon>
    </lineage>
</organism>
<name>A0A1G9RY76_9BACT</name>
<dbReference type="Pfam" id="PF00582">
    <property type="entry name" value="Usp"/>
    <property type="match status" value="2"/>
</dbReference>
<comment type="similarity">
    <text evidence="1">Belongs to the universal stress protein A family.</text>
</comment>
<dbReference type="STRING" id="563176.SAMN04488090_3102"/>
<evidence type="ECO:0000259" key="2">
    <source>
        <dbReference type="Pfam" id="PF00582"/>
    </source>
</evidence>
<sequence>MKTILVPTDFSPMSLKALDVAVQLAGGAKVLLMDVLKYPEPVLIAGGVQAEDPDDVFERQVEGIENRLRCLAAQYPNVSPIVLRQEGSIGETIATHEVDLIVMASEGASGWKEKTTGSNAGKVVRKAKCPVLVIKDDITLPIRRVLFPTDFTHTDFIQRFLSLPLCREAAVSFVTVNTGLLSMDTQQLWGKMRKLATKIGLESYDYGITDAPNESAGIIQFAGDVEADLIALYTHGRDGFAHWFKGSVAEDVVNHSDLPVLTWGLEEEA</sequence>
<feature type="domain" description="UspA" evidence="2">
    <location>
        <begin position="213"/>
        <end position="261"/>
    </location>
</feature>
<dbReference type="SUPFAM" id="SSF52402">
    <property type="entry name" value="Adenine nucleotide alpha hydrolases-like"/>
    <property type="match status" value="2"/>
</dbReference>
<dbReference type="AlphaFoldDB" id="A0A1G9RY76"/>
<dbReference type="InterPro" id="IPR014729">
    <property type="entry name" value="Rossmann-like_a/b/a_fold"/>
</dbReference>
<dbReference type="PANTHER" id="PTHR46268:SF6">
    <property type="entry name" value="UNIVERSAL STRESS PROTEIN UP12"/>
    <property type="match status" value="1"/>
</dbReference>
<gene>
    <name evidence="3" type="ORF">SAMN04488090_3102</name>
</gene>
<dbReference type="CDD" id="cd00293">
    <property type="entry name" value="USP-like"/>
    <property type="match status" value="2"/>
</dbReference>
<dbReference type="EMBL" id="FNGS01000005">
    <property type="protein sequence ID" value="SDM28238.1"/>
    <property type="molecule type" value="Genomic_DNA"/>
</dbReference>
<dbReference type="RefSeq" id="WP_093204037.1">
    <property type="nucleotide sequence ID" value="NZ_FNGS01000005.1"/>
</dbReference>
<dbReference type="OrthoDB" id="1522603at2"/>
<dbReference type="PRINTS" id="PR01438">
    <property type="entry name" value="UNVRSLSTRESS"/>
</dbReference>
<evidence type="ECO:0000256" key="1">
    <source>
        <dbReference type="ARBA" id="ARBA00008791"/>
    </source>
</evidence>